<dbReference type="SUPFAM" id="SSF52266">
    <property type="entry name" value="SGNH hydrolase"/>
    <property type="match status" value="1"/>
</dbReference>
<dbReference type="InterPro" id="IPR036514">
    <property type="entry name" value="SGNH_hydro_sf"/>
</dbReference>
<name>A0A6J5L8Q9_9CAUD</name>
<accession>A0A6J5L8Q9</accession>
<proteinExistence type="predicted"/>
<evidence type="ECO:0000313" key="1">
    <source>
        <dbReference type="EMBL" id="CAB4128169.1"/>
    </source>
</evidence>
<protein>
    <submittedName>
        <fullName evidence="1">Uncharacterized protein</fullName>
    </submittedName>
</protein>
<organism evidence="1">
    <name type="scientific">uncultured Caudovirales phage</name>
    <dbReference type="NCBI Taxonomy" id="2100421"/>
    <lineage>
        <taxon>Viruses</taxon>
        <taxon>Duplodnaviria</taxon>
        <taxon>Heunggongvirae</taxon>
        <taxon>Uroviricota</taxon>
        <taxon>Caudoviricetes</taxon>
        <taxon>Peduoviridae</taxon>
        <taxon>Maltschvirus</taxon>
        <taxon>Maltschvirus maltsch</taxon>
    </lineage>
</organism>
<reference evidence="1" key="1">
    <citation type="submission" date="2020-04" db="EMBL/GenBank/DDBJ databases">
        <authorList>
            <person name="Chiriac C."/>
            <person name="Salcher M."/>
            <person name="Ghai R."/>
            <person name="Kavagutti S V."/>
        </authorList>
    </citation>
    <scope>NUCLEOTIDE SEQUENCE</scope>
</reference>
<dbReference type="Gene3D" id="3.40.50.1110">
    <property type="entry name" value="SGNH hydrolase"/>
    <property type="match status" value="1"/>
</dbReference>
<gene>
    <name evidence="1" type="ORF">UFOVP112_10</name>
</gene>
<sequence length="243" mass="27608">MNHPFLKEAELSTEYVSRTFPPANYTAPWQPVNKQITNWMLPHRETVTYNFNELGYRGTWTESDLPNSIWCFGDSQTAGMGLHEVDLWSTLLEKQLNKRTINLGIGGASNDTIARTLVSATAQYRPSAICVLLSGPNRREIICDNGKSTFFPQAIEFIDSIDKNLFKHYVDSVDDTSNRVNYDKNLLLIQSRCRAMSIPLIVLDFTVHVWNIAQDDCALDGMHVGPKTHYAIADFYQSRLQTL</sequence>
<dbReference type="EMBL" id="LR796233">
    <property type="protein sequence ID" value="CAB4128169.1"/>
    <property type="molecule type" value="Genomic_DNA"/>
</dbReference>